<proteinExistence type="predicted"/>
<feature type="non-terminal residue" evidence="3">
    <location>
        <position position="1"/>
    </location>
</feature>
<accession>A0A8S3JF35</accession>
<feature type="non-terminal residue" evidence="3">
    <location>
        <position position="66"/>
    </location>
</feature>
<dbReference type="Proteomes" id="UP000681720">
    <property type="component" value="Unassembled WGS sequence"/>
</dbReference>
<keyword evidence="1" id="KW-0677">Repeat</keyword>
<dbReference type="AlphaFoldDB" id="A0A8S3JF35"/>
<sequence>YILARPLNWCIQTCSLILRCQHETENKRKIERTLLQLQELIDQFDYKNPSSSFRLEYFHSTPVYPT</sequence>
<dbReference type="InterPro" id="IPR044244">
    <property type="entry name" value="TTC27/Emw1"/>
</dbReference>
<name>A0A8S3JF35_9BILA</name>
<dbReference type="PANTHER" id="PTHR16193">
    <property type="entry name" value="TETRATRICOPEPTIDE REPEAT PROTEIN 27"/>
    <property type="match status" value="1"/>
</dbReference>
<evidence type="ECO:0000256" key="1">
    <source>
        <dbReference type="ARBA" id="ARBA00022737"/>
    </source>
</evidence>
<evidence type="ECO:0000313" key="3">
    <source>
        <dbReference type="EMBL" id="CAF5215852.1"/>
    </source>
</evidence>
<dbReference type="EMBL" id="CAJOBJ010357733">
    <property type="protein sequence ID" value="CAF5215852.1"/>
    <property type="molecule type" value="Genomic_DNA"/>
</dbReference>
<protein>
    <submittedName>
        <fullName evidence="3">Uncharacterized protein</fullName>
    </submittedName>
</protein>
<evidence type="ECO:0000313" key="4">
    <source>
        <dbReference type="Proteomes" id="UP000681720"/>
    </source>
</evidence>
<evidence type="ECO:0000256" key="2">
    <source>
        <dbReference type="ARBA" id="ARBA00022803"/>
    </source>
</evidence>
<comment type="caution">
    <text evidence="3">The sequence shown here is derived from an EMBL/GenBank/DDBJ whole genome shotgun (WGS) entry which is preliminary data.</text>
</comment>
<keyword evidence="2" id="KW-0802">TPR repeat</keyword>
<organism evidence="3 4">
    <name type="scientific">Rotaria magnacalcarata</name>
    <dbReference type="NCBI Taxonomy" id="392030"/>
    <lineage>
        <taxon>Eukaryota</taxon>
        <taxon>Metazoa</taxon>
        <taxon>Spiralia</taxon>
        <taxon>Gnathifera</taxon>
        <taxon>Rotifera</taxon>
        <taxon>Eurotatoria</taxon>
        <taxon>Bdelloidea</taxon>
        <taxon>Philodinida</taxon>
        <taxon>Philodinidae</taxon>
        <taxon>Rotaria</taxon>
    </lineage>
</organism>
<reference evidence="3" key="1">
    <citation type="submission" date="2021-02" db="EMBL/GenBank/DDBJ databases">
        <authorList>
            <person name="Nowell W R."/>
        </authorList>
    </citation>
    <scope>NUCLEOTIDE SEQUENCE</scope>
</reference>
<gene>
    <name evidence="3" type="ORF">GIL414_LOCUS81559</name>
</gene>
<dbReference type="PANTHER" id="PTHR16193:SF0">
    <property type="entry name" value="TETRATRICOPEPTIDE REPEAT PROTEIN 27"/>
    <property type="match status" value="1"/>
</dbReference>